<evidence type="ECO:0000256" key="16">
    <source>
        <dbReference type="RuleBase" id="RU003651"/>
    </source>
</evidence>
<dbReference type="CDD" id="cd19501">
    <property type="entry name" value="RecA-like_FtsH"/>
    <property type="match status" value="1"/>
</dbReference>
<dbReference type="PANTHER" id="PTHR23076">
    <property type="entry name" value="METALLOPROTEASE M41 FTSH"/>
    <property type="match status" value="1"/>
</dbReference>
<dbReference type="InterPro" id="IPR041569">
    <property type="entry name" value="AAA_lid_3"/>
</dbReference>
<dbReference type="Pfam" id="PF17862">
    <property type="entry name" value="AAA_lid_3"/>
    <property type="match status" value="1"/>
</dbReference>
<dbReference type="InterPro" id="IPR003959">
    <property type="entry name" value="ATPase_AAA_core"/>
</dbReference>
<comment type="cofactor">
    <cofactor evidence="15">
        <name>Zn(2+)</name>
        <dbReference type="ChEBI" id="CHEBI:29105"/>
    </cofactor>
    <text evidence="15">Binds 1 zinc ion per subunit.</text>
</comment>
<dbReference type="InterPro" id="IPR011546">
    <property type="entry name" value="Pept_M41_FtsH_extracell"/>
</dbReference>
<evidence type="ECO:0000256" key="12">
    <source>
        <dbReference type="ARBA" id="ARBA00023049"/>
    </source>
</evidence>
<feature type="active site" evidence="15">
    <location>
        <position position="436"/>
    </location>
</feature>
<dbReference type="FunFam" id="1.20.58.760:FF:000002">
    <property type="entry name" value="ATP-dependent zinc metalloprotease FtsH"/>
    <property type="match status" value="1"/>
</dbReference>
<comment type="similarity">
    <text evidence="16">Belongs to the AAA ATPase family.</text>
</comment>
<proteinExistence type="inferred from homology"/>
<keyword evidence="13 15" id="KW-0472">Membrane</keyword>
<dbReference type="EMBL" id="CP165727">
    <property type="protein sequence ID" value="XDV64841.1"/>
    <property type="molecule type" value="Genomic_DNA"/>
</dbReference>
<dbReference type="Gene3D" id="1.20.58.760">
    <property type="entry name" value="Peptidase M41"/>
    <property type="match status" value="1"/>
</dbReference>
<dbReference type="InterPro" id="IPR003593">
    <property type="entry name" value="AAA+_ATPase"/>
</dbReference>
<dbReference type="PANTHER" id="PTHR23076:SF97">
    <property type="entry name" value="ATP-DEPENDENT ZINC METALLOPROTEASE YME1L1"/>
    <property type="match status" value="1"/>
</dbReference>
<evidence type="ECO:0000256" key="13">
    <source>
        <dbReference type="ARBA" id="ARBA00023136"/>
    </source>
</evidence>
<feature type="binding site" evidence="15">
    <location>
        <position position="435"/>
    </location>
    <ligand>
        <name>Zn(2+)</name>
        <dbReference type="ChEBI" id="CHEBI:29105"/>
        <note>catalytic</note>
    </ligand>
</feature>
<dbReference type="SMART" id="SM00382">
    <property type="entry name" value="AAA"/>
    <property type="match status" value="1"/>
</dbReference>
<keyword evidence="10 15" id="KW-0067">ATP-binding</keyword>
<gene>
    <name evidence="15 19" type="primary">ftsH</name>
    <name evidence="19" type="ORF">AB5J51_18780</name>
</gene>
<dbReference type="EC" id="3.4.24.-" evidence="15"/>
<evidence type="ECO:0000256" key="4">
    <source>
        <dbReference type="ARBA" id="ARBA00022670"/>
    </source>
</evidence>
<protein>
    <recommendedName>
        <fullName evidence="15">ATP-dependent zinc metalloprotease FtsH</fullName>
        <ecNumber evidence="15">3.4.24.-</ecNumber>
    </recommendedName>
</protein>
<dbReference type="SUPFAM" id="SSF52540">
    <property type="entry name" value="P-loop containing nucleoside triphosphate hydrolases"/>
    <property type="match status" value="1"/>
</dbReference>
<accession>A0AB39Y5T6</accession>
<feature type="transmembrane region" description="Helical" evidence="15">
    <location>
        <begin position="12"/>
        <end position="34"/>
    </location>
</feature>
<sequence>MDVKRYFRGPVMWIVLAVLAVVVLMNVVGSGGGYKSVETSEVIKAINSGQVESAKLTTGDSQMIKIELKKDQKLGDNDGTKFQANYIGDQGVGLAKDLQTKYEAGQIPNGYTVSPDKTSPFLSVLLSLLPFVLIVVVFLFLMNQMQGGGSRVMNFGKSKAKLITKDTPKTTFADVAGSDEAVEELHEIKEFLQEPAKFQAVGAKIPKGVLLYGPPGTGKTLLARAVAGEAGVPFYSISGSDFVEMFVGVGASRVRDLFEQAKANAPAIVFVDEIDAVGRHRGAGLGGGHDEREQTLNQLLVEMDGFDVKGGVILIAATNRPDILDPALLRPGRFDRQIAVDRPDMQGRLEILKVHQKGKPVAPDVDLSAVARRTPGFTGADLSNVLNEAALLTARSDRKLIDNHMLDEAIDRVVAGPQKRTRIMSDREKKITAYHEGGHALVAAASPNSDPVHKITILSRGRALGYTMVLPDEDKYSTTRNEMLDQLAYMLGGRAAEELVFHDPTTGAANDIEKATATARAMVTQYGMTERLGAIKFGGDNTEPFLGREMSHPRDYSEEVAALVDEEVKKLIETAHNEAWEILVENRDVLDNLVLALLEKETLGKEEIAEVFSTIVKRPARPAWTGSSHRTPSTRPPVLSPKELQLTNSANGTSASAPAVSVEKEPSPEDRAE</sequence>
<evidence type="ECO:0000256" key="11">
    <source>
        <dbReference type="ARBA" id="ARBA00022989"/>
    </source>
</evidence>
<feature type="compositionally biased region" description="Polar residues" evidence="17">
    <location>
        <begin position="645"/>
        <end position="656"/>
    </location>
</feature>
<dbReference type="Pfam" id="PF01434">
    <property type="entry name" value="Peptidase_M41"/>
    <property type="match status" value="1"/>
</dbReference>
<evidence type="ECO:0000256" key="14">
    <source>
        <dbReference type="ARBA" id="ARBA00061570"/>
    </source>
</evidence>
<keyword evidence="12 15" id="KW-0482">Metalloprotease</keyword>
<dbReference type="FunFam" id="3.40.50.300:FF:000001">
    <property type="entry name" value="ATP-dependent zinc metalloprotease FtsH"/>
    <property type="match status" value="1"/>
</dbReference>
<dbReference type="InterPro" id="IPR005936">
    <property type="entry name" value="FtsH"/>
</dbReference>
<evidence type="ECO:0000256" key="7">
    <source>
        <dbReference type="ARBA" id="ARBA00022741"/>
    </source>
</evidence>
<dbReference type="FunFam" id="1.10.8.60:FF:000001">
    <property type="entry name" value="ATP-dependent zinc metalloprotease FtsH"/>
    <property type="match status" value="1"/>
</dbReference>
<comment type="function">
    <text evidence="15">Acts as a processive, ATP-dependent zinc metallopeptidase for both cytoplasmic and membrane proteins. Plays a role in the quality control of integral membrane proteins.</text>
</comment>
<dbReference type="GO" id="GO:0004222">
    <property type="term" value="F:metalloendopeptidase activity"/>
    <property type="evidence" value="ECO:0007669"/>
    <property type="project" value="InterPro"/>
</dbReference>
<feature type="compositionally biased region" description="Basic and acidic residues" evidence="17">
    <location>
        <begin position="662"/>
        <end position="673"/>
    </location>
</feature>
<evidence type="ECO:0000256" key="15">
    <source>
        <dbReference type="HAMAP-Rule" id="MF_01458"/>
    </source>
</evidence>
<dbReference type="GO" id="GO:0006508">
    <property type="term" value="P:proteolysis"/>
    <property type="evidence" value="ECO:0007669"/>
    <property type="project" value="UniProtKB-KW"/>
</dbReference>
<evidence type="ECO:0000256" key="10">
    <source>
        <dbReference type="ARBA" id="ARBA00022840"/>
    </source>
</evidence>
<feature type="binding site" evidence="15">
    <location>
        <begin position="213"/>
        <end position="220"/>
    </location>
    <ligand>
        <name>ATP</name>
        <dbReference type="ChEBI" id="CHEBI:30616"/>
    </ligand>
</feature>
<reference evidence="19" key="1">
    <citation type="submission" date="2024-08" db="EMBL/GenBank/DDBJ databases">
        <authorList>
            <person name="Yu S.T."/>
        </authorList>
    </citation>
    <scope>NUCLEOTIDE SEQUENCE</scope>
    <source>
        <strain evidence="19">R33</strain>
    </source>
</reference>
<feature type="domain" description="AAA+ ATPase" evidence="18">
    <location>
        <begin position="205"/>
        <end position="344"/>
    </location>
</feature>
<keyword evidence="11 15" id="KW-1133">Transmembrane helix</keyword>
<dbReference type="PROSITE" id="PS00674">
    <property type="entry name" value="AAA"/>
    <property type="match status" value="1"/>
</dbReference>
<dbReference type="SUPFAM" id="SSF140990">
    <property type="entry name" value="FtsH protease domain-like"/>
    <property type="match status" value="1"/>
</dbReference>
<evidence type="ECO:0000256" key="17">
    <source>
        <dbReference type="SAM" id="MobiDB-lite"/>
    </source>
</evidence>
<keyword evidence="4 15" id="KW-0645">Protease</keyword>
<dbReference type="InterPro" id="IPR003960">
    <property type="entry name" value="ATPase_AAA_CS"/>
</dbReference>
<dbReference type="Gene3D" id="1.10.8.60">
    <property type="match status" value="1"/>
</dbReference>
<dbReference type="GO" id="GO:0008270">
    <property type="term" value="F:zinc ion binding"/>
    <property type="evidence" value="ECO:0007669"/>
    <property type="project" value="UniProtKB-UniRule"/>
</dbReference>
<keyword evidence="9 15" id="KW-0862">Zinc</keyword>
<dbReference type="InterPro" id="IPR000642">
    <property type="entry name" value="Peptidase_M41"/>
</dbReference>
<organism evidence="19">
    <name type="scientific">Streptomyces sp. R33</name>
    <dbReference type="NCBI Taxonomy" id="3238629"/>
    <lineage>
        <taxon>Bacteria</taxon>
        <taxon>Bacillati</taxon>
        <taxon>Actinomycetota</taxon>
        <taxon>Actinomycetes</taxon>
        <taxon>Kitasatosporales</taxon>
        <taxon>Streptomycetaceae</taxon>
        <taxon>Streptomyces</taxon>
    </lineage>
</organism>
<dbReference type="GO" id="GO:0004176">
    <property type="term" value="F:ATP-dependent peptidase activity"/>
    <property type="evidence" value="ECO:0007669"/>
    <property type="project" value="InterPro"/>
</dbReference>
<dbReference type="NCBIfam" id="TIGR01241">
    <property type="entry name" value="FtsH_fam"/>
    <property type="match status" value="1"/>
</dbReference>
<comment type="subunit">
    <text evidence="15">Homohexamer.</text>
</comment>
<evidence type="ECO:0000256" key="2">
    <source>
        <dbReference type="ARBA" id="ARBA00010044"/>
    </source>
</evidence>
<comment type="similarity">
    <text evidence="2 15">In the C-terminal section; belongs to the peptidase M41 family.</text>
</comment>
<evidence type="ECO:0000256" key="9">
    <source>
        <dbReference type="ARBA" id="ARBA00022833"/>
    </source>
</evidence>
<dbReference type="GO" id="GO:0030163">
    <property type="term" value="P:protein catabolic process"/>
    <property type="evidence" value="ECO:0007669"/>
    <property type="project" value="UniProtKB-UniRule"/>
</dbReference>
<dbReference type="InterPro" id="IPR037219">
    <property type="entry name" value="Peptidase_M41-like"/>
</dbReference>
<dbReference type="HAMAP" id="MF_01458">
    <property type="entry name" value="FtsH"/>
    <property type="match status" value="1"/>
</dbReference>
<keyword evidence="3 15" id="KW-1003">Cell membrane</keyword>
<evidence type="ECO:0000256" key="3">
    <source>
        <dbReference type="ARBA" id="ARBA00022475"/>
    </source>
</evidence>
<feature type="binding site" evidence="15">
    <location>
        <position position="511"/>
    </location>
    <ligand>
        <name>Zn(2+)</name>
        <dbReference type="ChEBI" id="CHEBI:29105"/>
        <note>catalytic</note>
    </ligand>
</feature>
<comment type="similarity">
    <text evidence="14 15">In the central section; belongs to the AAA ATPase family.</text>
</comment>
<keyword evidence="5 15" id="KW-0812">Transmembrane</keyword>
<feature type="binding site" evidence="15">
    <location>
        <position position="439"/>
    </location>
    <ligand>
        <name>Zn(2+)</name>
        <dbReference type="ChEBI" id="CHEBI:29105"/>
        <note>catalytic</note>
    </ligand>
</feature>
<keyword evidence="6 15" id="KW-0479">Metal-binding</keyword>
<dbReference type="Gene3D" id="3.40.50.300">
    <property type="entry name" value="P-loop containing nucleotide triphosphate hydrolases"/>
    <property type="match status" value="1"/>
</dbReference>
<evidence type="ECO:0000256" key="8">
    <source>
        <dbReference type="ARBA" id="ARBA00022801"/>
    </source>
</evidence>
<dbReference type="RefSeq" id="WP_053787286.1">
    <property type="nucleotide sequence ID" value="NZ_CP165727.1"/>
</dbReference>
<feature type="region of interest" description="Disordered" evidence="17">
    <location>
        <begin position="622"/>
        <end position="673"/>
    </location>
</feature>
<evidence type="ECO:0000259" key="18">
    <source>
        <dbReference type="SMART" id="SM00382"/>
    </source>
</evidence>
<dbReference type="GO" id="GO:0005886">
    <property type="term" value="C:plasma membrane"/>
    <property type="evidence" value="ECO:0007669"/>
    <property type="project" value="UniProtKB-SubCell"/>
</dbReference>
<feature type="transmembrane region" description="Helical" evidence="15">
    <location>
        <begin position="121"/>
        <end position="141"/>
    </location>
</feature>
<dbReference type="GO" id="GO:0005524">
    <property type="term" value="F:ATP binding"/>
    <property type="evidence" value="ECO:0007669"/>
    <property type="project" value="UniProtKB-UniRule"/>
</dbReference>
<dbReference type="Pfam" id="PF00004">
    <property type="entry name" value="AAA"/>
    <property type="match status" value="1"/>
</dbReference>
<dbReference type="InterPro" id="IPR027417">
    <property type="entry name" value="P-loop_NTPase"/>
</dbReference>
<evidence type="ECO:0000256" key="5">
    <source>
        <dbReference type="ARBA" id="ARBA00022692"/>
    </source>
</evidence>
<dbReference type="Pfam" id="PF06480">
    <property type="entry name" value="FtsH_ext"/>
    <property type="match status" value="1"/>
</dbReference>
<comment type="subcellular location">
    <subcellularLocation>
        <location evidence="15">Cell membrane</location>
        <topology evidence="15">Multi-pass membrane protein</topology>
        <orientation evidence="15">Cytoplasmic side</orientation>
    </subcellularLocation>
    <subcellularLocation>
        <location evidence="1">Membrane</location>
    </subcellularLocation>
</comment>
<dbReference type="AlphaFoldDB" id="A0AB39Y5T6"/>
<keyword evidence="7 15" id="KW-0547">Nucleotide-binding</keyword>
<evidence type="ECO:0000313" key="19">
    <source>
        <dbReference type="EMBL" id="XDV64841.1"/>
    </source>
</evidence>
<keyword evidence="8 15" id="KW-0378">Hydrolase</keyword>
<evidence type="ECO:0000256" key="1">
    <source>
        <dbReference type="ARBA" id="ARBA00004370"/>
    </source>
</evidence>
<name>A0AB39Y5T6_9ACTN</name>
<dbReference type="GO" id="GO:0016887">
    <property type="term" value="F:ATP hydrolysis activity"/>
    <property type="evidence" value="ECO:0007669"/>
    <property type="project" value="UniProtKB-UniRule"/>
</dbReference>
<evidence type="ECO:0000256" key="6">
    <source>
        <dbReference type="ARBA" id="ARBA00022723"/>
    </source>
</evidence>